<evidence type="ECO:0000313" key="2">
    <source>
        <dbReference type="EMBL" id="KAJ8459779.1"/>
    </source>
</evidence>
<feature type="region of interest" description="Disordered" evidence="1">
    <location>
        <begin position="111"/>
        <end position="171"/>
    </location>
</feature>
<feature type="region of interest" description="Disordered" evidence="1">
    <location>
        <begin position="51"/>
        <end position="95"/>
    </location>
</feature>
<feature type="compositionally biased region" description="Pro residues" evidence="1">
    <location>
        <begin position="72"/>
        <end position="81"/>
    </location>
</feature>
<feature type="compositionally biased region" description="Polar residues" evidence="1">
    <location>
        <begin position="157"/>
        <end position="170"/>
    </location>
</feature>
<reference evidence="2 3" key="1">
    <citation type="submission" date="2022-12" db="EMBL/GenBank/DDBJ databases">
        <title>Chromosome-scale assembly of the Ensete ventricosum genome.</title>
        <authorList>
            <person name="Dussert Y."/>
            <person name="Stocks J."/>
            <person name="Wendawek A."/>
            <person name="Woldeyes F."/>
            <person name="Nichols R.A."/>
            <person name="Borrell J.S."/>
        </authorList>
    </citation>
    <scope>NUCLEOTIDE SEQUENCE [LARGE SCALE GENOMIC DNA]</scope>
    <source>
        <strain evidence="3">cv. Maze</strain>
        <tissue evidence="2">Seeds</tissue>
    </source>
</reference>
<dbReference type="PANTHER" id="PTHR35132">
    <property type="entry name" value="SERINE/ARGININE REPETITIVE MATRIX-LIKE PROTEIN"/>
    <property type="match status" value="1"/>
</dbReference>
<feature type="compositionally biased region" description="Low complexity" evidence="1">
    <location>
        <begin position="136"/>
        <end position="146"/>
    </location>
</feature>
<dbReference type="EMBL" id="JAQQAF010000009">
    <property type="protein sequence ID" value="KAJ8459779.1"/>
    <property type="molecule type" value="Genomic_DNA"/>
</dbReference>
<proteinExistence type="predicted"/>
<dbReference type="PANTHER" id="PTHR35132:SF1">
    <property type="entry name" value="SERINE_ARGININE REPETITIVE MATRIX-LIKE PROTEIN"/>
    <property type="match status" value="1"/>
</dbReference>
<organism evidence="2 3">
    <name type="scientific">Ensete ventricosum</name>
    <name type="common">Abyssinian banana</name>
    <name type="synonym">Musa ensete</name>
    <dbReference type="NCBI Taxonomy" id="4639"/>
    <lineage>
        <taxon>Eukaryota</taxon>
        <taxon>Viridiplantae</taxon>
        <taxon>Streptophyta</taxon>
        <taxon>Embryophyta</taxon>
        <taxon>Tracheophyta</taxon>
        <taxon>Spermatophyta</taxon>
        <taxon>Magnoliopsida</taxon>
        <taxon>Liliopsida</taxon>
        <taxon>Zingiberales</taxon>
        <taxon>Musaceae</taxon>
        <taxon>Ensete</taxon>
    </lineage>
</organism>
<dbReference type="AlphaFoldDB" id="A0AAV8PZZ1"/>
<keyword evidence="3" id="KW-1185">Reference proteome</keyword>
<comment type="caution">
    <text evidence="2">The sequence shown here is derived from an EMBL/GenBank/DDBJ whole genome shotgun (WGS) entry which is preliminary data.</text>
</comment>
<name>A0AAV8PZZ1_ENSVE</name>
<dbReference type="Proteomes" id="UP001222027">
    <property type="component" value="Unassembled WGS sequence"/>
</dbReference>
<protein>
    <submittedName>
        <fullName evidence="2">Uncharacterized protein</fullName>
    </submittedName>
</protein>
<feature type="compositionally biased region" description="Polar residues" evidence="1">
    <location>
        <begin position="83"/>
        <end position="95"/>
    </location>
</feature>
<accession>A0AAV8PZZ1</accession>
<gene>
    <name evidence="2" type="ORF">OPV22_032705</name>
</gene>
<evidence type="ECO:0000313" key="3">
    <source>
        <dbReference type="Proteomes" id="UP001222027"/>
    </source>
</evidence>
<feature type="compositionally biased region" description="Acidic residues" evidence="1">
    <location>
        <begin position="61"/>
        <end position="71"/>
    </location>
</feature>
<sequence length="383" mass="40966">MEGSPRRRSSASSSPEFEFLVISNSPAQLLTADELFANGVVLPLHLLSLRQPHPGPAGTELEPEPEPEPDPDPSLPPPPSPTDDITASISCSPMTGSKRWKDIFRVGEKKAAEAKERMGSSSSGAAEPNIGLWPFSRSRSAGNPAAGGRGRRSTGRKVSSTPCSRSNSRGEYSAWPATAAGARRWAANPGRAGGVPVGPSSPVWQIRRPEHRDKITGGKTGSGGAGIRVLNLKVNTLVGFRRGEGSCMGGLMIHESCMEVSAPVLASHSRFQSSPSSSSSSSSIFFFVEGRSFAVQTDILQLQSRPQEERDLILTVPLAASGEITDLMWSEACGRERRQLSRLISTHLAFVFAVSSLCILLKRSRQPCVLHHDASYYRAGIVA</sequence>
<evidence type="ECO:0000256" key="1">
    <source>
        <dbReference type="SAM" id="MobiDB-lite"/>
    </source>
</evidence>